<accession>A0A5J9U6X8</accession>
<dbReference type="InterPro" id="IPR056594">
    <property type="entry name" value="AT5G49610-like_b-prop"/>
</dbReference>
<evidence type="ECO:0000313" key="3">
    <source>
        <dbReference type="EMBL" id="TVU18998.1"/>
    </source>
</evidence>
<name>A0A5J9U6X8_9POAL</name>
<dbReference type="PROSITE" id="PS51257">
    <property type="entry name" value="PROKAR_LIPOPROTEIN"/>
    <property type="match status" value="1"/>
</dbReference>
<dbReference type="Gramene" id="TVU18998">
    <property type="protein sequence ID" value="TVU18998"/>
    <property type="gene ID" value="EJB05_35121"/>
</dbReference>
<dbReference type="Pfam" id="PF12937">
    <property type="entry name" value="F-box-like"/>
    <property type="match status" value="1"/>
</dbReference>
<dbReference type="InterPro" id="IPR001810">
    <property type="entry name" value="F-box_dom"/>
</dbReference>
<feature type="domain" description="F-box protein AT5G49610-like beta-propeller" evidence="2">
    <location>
        <begin position="142"/>
        <end position="388"/>
    </location>
</feature>
<dbReference type="Pfam" id="PF23635">
    <property type="entry name" value="Beta-prop_AT5G49610-like"/>
    <property type="match status" value="1"/>
</dbReference>
<dbReference type="PANTHER" id="PTHR32133:SF398">
    <property type="entry name" value="F-BOX DOMAIN-CONTAINING PROTEIN"/>
    <property type="match status" value="1"/>
</dbReference>
<dbReference type="SUPFAM" id="SSF50965">
    <property type="entry name" value="Galactose oxidase, central domain"/>
    <property type="match status" value="1"/>
</dbReference>
<dbReference type="OrthoDB" id="617920at2759"/>
<dbReference type="Gene3D" id="1.20.1280.50">
    <property type="match status" value="1"/>
</dbReference>
<evidence type="ECO:0000313" key="4">
    <source>
        <dbReference type="Proteomes" id="UP000324897"/>
    </source>
</evidence>
<gene>
    <name evidence="3" type="ORF">EJB05_35121</name>
</gene>
<dbReference type="AlphaFoldDB" id="A0A5J9U6X8"/>
<organism evidence="3 4">
    <name type="scientific">Eragrostis curvula</name>
    <name type="common">weeping love grass</name>
    <dbReference type="NCBI Taxonomy" id="38414"/>
    <lineage>
        <taxon>Eukaryota</taxon>
        <taxon>Viridiplantae</taxon>
        <taxon>Streptophyta</taxon>
        <taxon>Embryophyta</taxon>
        <taxon>Tracheophyta</taxon>
        <taxon>Spermatophyta</taxon>
        <taxon>Magnoliopsida</taxon>
        <taxon>Liliopsida</taxon>
        <taxon>Poales</taxon>
        <taxon>Poaceae</taxon>
        <taxon>PACMAD clade</taxon>
        <taxon>Chloridoideae</taxon>
        <taxon>Eragrostideae</taxon>
        <taxon>Eragrostidinae</taxon>
        <taxon>Eragrostis</taxon>
    </lineage>
</organism>
<sequence>MQVKSRKLLLGFCTGTGCTGTGSAPASALDHDIIPEIRSAPALENDDILREILIRLSPLPSSLLRASLVSKRWRDILSDPSFLRRFCAHHKTTPPLLGFFTTDKGHKAVFTPLLRPPNRIPTHRFSLPHQCRPLLVGAVRHGLVLIHNPLQLEAVVWDPVTGGQLTVPYAPDFRVGCPDYNIRGAVLRTTADDGDGGCFKVVLTRTERSGSGHTMSVFMAVYESATRKWSQTSSTVIPSSLLLSQATVLVRNTLCGFLHWSAGILEFDLDTNTVAVIQKPKNFHSPSKLVCRVVRTQDGGLGLAKLSATIIQLWGRRAHGDADAEWVLQKTVNLDRLVFPLLRAAATSVRKFHFPRIVGYDEDNNVIHVAVNTSVFTVKLETLQCEEVPSSFASQNEEIASWCNLFSRSKRGEALEEAPPMVEKHVKPLKKLLEKPYQRSPY</sequence>
<feature type="non-terminal residue" evidence="3">
    <location>
        <position position="1"/>
    </location>
</feature>
<protein>
    <submittedName>
        <fullName evidence="3">Uncharacterized protein</fullName>
    </submittedName>
</protein>
<dbReference type="EMBL" id="RWGY01000029">
    <property type="protein sequence ID" value="TVU18998.1"/>
    <property type="molecule type" value="Genomic_DNA"/>
</dbReference>
<feature type="domain" description="F-box" evidence="1">
    <location>
        <begin position="46"/>
        <end position="87"/>
    </location>
</feature>
<dbReference type="InterPro" id="IPR036047">
    <property type="entry name" value="F-box-like_dom_sf"/>
</dbReference>
<dbReference type="Proteomes" id="UP000324897">
    <property type="component" value="Chromosome 7"/>
</dbReference>
<keyword evidence="4" id="KW-1185">Reference proteome</keyword>
<proteinExistence type="predicted"/>
<dbReference type="InterPro" id="IPR011043">
    <property type="entry name" value="Gal_Oxase/kelch_b-propeller"/>
</dbReference>
<evidence type="ECO:0000259" key="2">
    <source>
        <dbReference type="Pfam" id="PF23635"/>
    </source>
</evidence>
<evidence type="ECO:0000259" key="1">
    <source>
        <dbReference type="Pfam" id="PF12937"/>
    </source>
</evidence>
<dbReference type="PANTHER" id="PTHR32133">
    <property type="entry name" value="OS07G0120400 PROTEIN"/>
    <property type="match status" value="1"/>
</dbReference>
<comment type="caution">
    <text evidence="3">The sequence shown here is derived from an EMBL/GenBank/DDBJ whole genome shotgun (WGS) entry which is preliminary data.</text>
</comment>
<dbReference type="SUPFAM" id="SSF81383">
    <property type="entry name" value="F-box domain"/>
    <property type="match status" value="1"/>
</dbReference>
<reference evidence="3 4" key="1">
    <citation type="journal article" date="2019" name="Sci. Rep.">
        <title>A high-quality genome of Eragrostis curvula grass provides insights into Poaceae evolution and supports new strategies to enhance forage quality.</title>
        <authorList>
            <person name="Carballo J."/>
            <person name="Santos B.A.C.M."/>
            <person name="Zappacosta D."/>
            <person name="Garbus I."/>
            <person name="Selva J.P."/>
            <person name="Gallo C.A."/>
            <person name="Diaz A."/>
            <person name="Albertini E."/>
            <person name="Caccamo M."/>
            <person name="Echenique V."/>
        </authorList>
    </citation>
    <scope>NUCLEOTIDE SEQUENCE [LARGE SCALE GENOMIC DNA]</scope>
    <source>
        <strain evidence="4">cv. Victoria</strain>
        <tissue evidence="3">Leaf</tissue>
    </source>
</reference>